<gene>
    <name evidence="1" type="ORF">MNEG_6263</name>
</gene>
<organism evidence="1 2">
    <name type="scientific">Monoraphidium neglectum</name>
    <dbReference type="NCBI Taxonomy" id="145388"/>
    <lineage>
        <taxon>Eukaryota</taxon>
        <taxon>Viridiplantae</taxon>
        <taxon>Chlorophyta</taxon>
        <taxon>core chlorophytes</taxon>
        <taxon>Chlorophyceae</taxon>
        <taxon>CS clade</taxon>
        <taxon>Sphaeropleales</taxon>
        <taxon>Selenastraceae</taxon>
        <taxon>Monoraphidium</taxon>
    </lineage>
</organism>
<sequence>MAGYPPAGMAWGGYAHPAVQQLPQRPQALPIEALGLGIGSRIEVRWDIVPDEGEDGDPYTKWWGARIIRQAPPQQGVPMGPCYVIAYDSDEGFEAEERTIRIMSQHDLVDLEDGDPLHWRREGERWEPPEEETYR</sequence>
<keyword evidence="2" id="KW-1185">Reference proteome</keyword>
<reference evidence="1 2" key="1">
    <citation type="journal article" date="2013" name="BMC Genomics">
        <title>Reconstruction of the lipid metabolism for the microalga Monoraphidium neglectum from its genome sequence reveals characteristics suitable for biofuel production.</title>
        <authorList>
            <person name="Bogen C."/>
            <person name="Al-Dilaimi A."/>
            <person name="Albersmeier A."/>
            <person name="Wichmann J."/>
            <person name="Grundmann M."/>
            <person name="Rupp O."/>
            <person name="Lauersen K.J."/>
            <person name="Blifernez-Klassen O."/>
            <person name="Kalinowski J."/>
            <person name="Goesmann A."/>
            <person name="Mussgnug J.H."/>
            <person name="Kruse O."/>
        </authorList>
    </citation>
    <scope>NUCLEOTIDE SEQUENCE [LARGE SCALE GENOMIC DNA]</scope>
    <source>
        <strain evidence="1 2">SAG 48.87</strain>
    </source>
</reference>
<dbReference type="Proteomes" id="UP000054498">
    <property type="component" value="Unassembled WGS sequence"/>
</dbReference>
<dbReference type="AlphaFoldDB" id="A0A0D2MMD4"/>
<evidence type="ECO:0000313" key="2">
    <source>
        <dbReference type="Proteomes" id="UP000054498"/>
    </source>
</evidence>
<dbReference type="EMBL" id="KK101221">
    <property type="protein sequence ID" value="KIZ01697.1"/>
    <property type="molecule type" value="Genomic_DNA"/>
</dbReference>
<dbReference type="OrthoDB" id="535201at2759"/>
<evidence type="ECO:0000313" key="1">
    <source>
        <dbReference type="EMBL" id="KIZ01697.1"/>
    </source>
</evidence>
<dbReference type="KEGG" id="mng:MNEG_6263"/>
<protein>
    <submittedName>
        <fullName evidence="1">Uncharacterized protein</fullName>
    </submittedName>
</protein>
<dbReference type="RefSeq" id="XP_013900716.1">
    <property type="nucleotide sequence ID" value="XM_014045262.1"/>
</dbReference>
<accession>A0A0D2MMD4</accession>
<proteinExistence type="predicted"/>
<dbReference type="GeneID" id="25739139"/>
<name>A0A0D2MMD4_9CHLO</name>